<dbReference type="PROSITE" id="PS50943">
    <property type="entry name" value="HTH_CROC1"/>
    <property type="match status" value="1"/>
</dbReference>
<evidence type="ECO:0000313" key="3">
    <source>
        <dbReference type="EMBL" id="OWY28515.1"/>
    </source>
</evidence>
<sequence>MTKSSNEKETLVHLIGANIKKYRLVAGLTQQSLAQALGTEVETVSRYERGLYAPPIEQIEYIARLLGISPWVLLASKDEEPRSKRTLLLDQIDRLSNEDATTLARIIKTYVDAHGRK</sequence>
<dbReference type="Pfam" id="PF01381">
    <property type="entry name" value="HTH_3"/>
    <property type="match status" value="1"/>
</dbReference>
<comment type="caution">
    <text evidence="3">The sequence shown here is derived from an EMBL/GenBank/DDBJ whole genome shotgun (WGS) entry which is preliminary data.</text>
</comment>
<name>A0A246WQ57_9BURK</name>
<dbReference type="InterPro" id="IPR001387">
    <property type="entry name" value="Cro/C1-type_HTH"/>
</dbReference>
<keyword evidence="1" id="KW-0238">DNA-binding</keyword>
<dbReference type="AlphaFoldDB" id="A0A246WQ57"/>
<dbReference type="Gene3D" id="1.10.260.40">
    <property type="entry name" value="lambda repressor-like DNA-binding domains"/>
    <property type="match status" value="1"/>
</dbReference>
<accession>A0A246WQ57</accession>
<dbReference type="Proteomes" id="UP000197596">
    <property type="component" value="Unassembled WGS sequence"/>
</dbReference>
<dbReference type="PANTHER" id="PTHR46558">
    <property type="entry name" value="TRACRIPTIONAL REGULATORY PROTEIN-RELATED-RELATED"/>
    <property type="match status" value="1"/>
</dbReference>
<feature type="domain" description="HTH cro/C1-type" evidence="2">
    <location>
        <begin position="19"/>
        <end position="74"/>
    </location>
</feature>
<dbReference type="CDD" id="cd00093">
    <property type="entry name" value="HTH_XRE"/>
    <property type="match status" value="1"/>
</dbReference>
<reference evidence="3 4" key="1">
    <citation type="submission" date="2017-06" db="EMBL/GenBank/DDBJ databases">
        <title>Herbaspirillum phytohormonus sp. nov., isolated from the root nodule of Robinia pseudoacacia in lead-zinc mine.</title>
        <authorList>
            <person name="Fan M."/>
            <person name="Lin Y."/>
        </authorList>
    </citation>
    <scope>NUCLEOTIDE SEQUENCE [LARGE SCALE GENOMIC DNA]</scope>
    <source>
        <strain evidence="3 4">HZ10</strain>
    </source>
</reference>
<dbReference type="SUPFAM" id="SSF47413">
    <property type="entry name" value="lambda repressor-like DNA-binding domains"/>
    <property type="match status" value="1"/>
</dbReference>
<organism evidence="3 4">
    <name type="scientific">Herbaspirillum robiniae</name>
    <dbReference type="NCBI Taxonomy" id="2014887"/>
    <lineage>
        <taxon>Bacteria</taxon>
        <taxon>Pseudomonadati</taxon>
        <taxon>Pseudomonadota</taxon>
        <taxon>Betaproteobacteria</taxon>
        <taxon>Burkholderiales</taxon>
        <taxon>Oxalobacteraceae</taxon>
        <taxon>Herbaspirillum</taxon>
    </lineage>
</organism>
<dbReference type="InterPro" id="IPR010982">
    <property type="entry name" value="Lambda_DNA-bd_dom_sf"/>
</dbReference>
<evidence type="ECO:0000256" key="1">
    <source>
        <dbReference type="ARBA" id="ARBA00023125"/>
    </source>
</evidence>
<evidence type="ECO:0000259" key="2">
    <source>
        <dbReference type="PROSITE" id="PS50943"/>
    </source>
</evidence>
<dbReference type="SMART" id="SM00530">
    <property type="entry name" value="HTH_XRE"/>
    <property type="match status" value="1"/>
</dbReference>
<dbReference type="EMBL" id="NJGU01000007">
    <property type="protein sequence ID" value="OWY28515.1"/>
    <property type="molecule type" value="Genomic_DNA"/>
</dbReference>
<dbReference type="PANTHER" id="PTHR46558:SF4">
    <property type="entry name" value="DNA-BIDING PHAGE PROTEIN"/>
    <property type="match status" value="1"/>
</dbReference>
<proteinExistence type="predicted"/>
<protein>
    <submittedName>
        <fullName evidence="3">Transcriptional regulator</fullName>
    </submittedName>
</protein>
<gene>
    <name evidence="3" type="ORF">CEJ42_14895</name>
</gene>
<dbReference type="RefSeq" id="WP_088751601.1">
    <property type="nucleotide sequence ID" value="NZ_NJGU01000007.1"/>
</dbReference>
<dbReference type="GO" id="GO:0003677">
    <property type="term" value="F:DNA binding"/>
    <property type="evidence" value="ECO:0007669"/>
    <property type="project" value="UniProtKB-KW"/>
</dbReference>
<evidence type="ECO:0000313" key="4">
    <source>
        <dbReference type="Proteomes" id="UP000197596"/>
    </source>
</evidence>